<keyword evidence="2 7" id="KW-0349">Heme</keyword>
<dbReference type="PROSITE" id="PS51257">
    <property type="entry name" value="PROKAR_LIPOPROTEIN"/>
    <property type="match status" value="1"/>
</dbReference>
<evidence type="ECO:0000313" key="9">
    <source>
        <dbReference type="EMBL" id="MFC4364270.1"/>
    </source>
</evidence>
<gene>
    <name evidence="9" type="ORF">ACFOX3_18310</name>
</gene>
<dbReference type="Gene3D" id="1.10.8.640">
    <property type="entry name" value="Cytochrome C biogenesis protein"/>
    <property type="match status" value="1"/>
</dbReference>
<dbReference type="EMBL" id="JBHSCX010000021">
    <property type="protein sequence ID" value="MFC4364270.1"/>
    <property type="molecule type" value="Genomic_DNA"/>
</dbReference>
<name>A0ABV8VAN0_9GAMM</name>
<dbReference type="Pfam" id="PF03918">
    <property type="entry name" value="CcmH"/>
    <property type="match status" value="1"/>
</dbReference>
<evidence type="ECO:0000256" key="5">
    <source>
        <dbReference type="ARBA" id="ARBA00022748"/>
    </source>
</evidence>
<feature type="transmembrane region" description="Helical" evidence="7">
    <location>
        <begin position="119"/>
        <end position="142"/>
    </location>
</feature>
<evidence type="ECO:0000256" key="4">
    <source>
        <dbReference type="ARBA" id="ARBA00022729"/>
    </source>
</evidence>
<keyword evidence="6 7" id="KW-0408">Iron</keyword>
<comment type="similarity">
    <text evidence="1 7">Belongs to the CcmH/CycL/Ccl2/NrfF family.</text>
</comment>
<keyword evidence="7" id="KW-1133">Transmembrane helix</keyword>
<dbReference type="RefSeq" id="WP_380736581.1">
    <property type="nucleotide sequence ID" value="NZ_JBHSCX010000021.1"/>
</dbReference>
<feature type="domain" description="CcmH/CycL/Ccl2/NrfF N-terminal" evidence="8">
    <location>
        <begin position="25"/>
        <end position="165"/>
    </location>
</feature>
<accession>A0ABV8VAN0</accession>
<evidence type="ECO:0000256" key="6">
    <source>
        <dbReference type="ARBA" id="ARBA00023004"/>
    </source>
</evidence>
<comment type="function">
    <text evidence="7">Possible subunit of a heme lyase.</text>
</comment>
<dbReference type="InterPro" id="IPR005616">
    <property type="entry name" value="CcmH/CycL/Ccl2/NrfF_N"/>
</dbReference>
<evidence type="ECO:0000256" key="7">
    <source>
        <dbReference type="RuleBase" id="RU364112"/>
    </source>
</evidence>
<dbReference type="CDD" id="cd16378">
    <property type="entry name" value="CcmH_N"/>
    <property type="match status" value="1"/>
</dbReference>
<keyword evidence="10" id="KW-1185">Reference proteome</keyword>
<evidence type="ECO:0000256" key="3">
    <source>
        <dbReference type="ARBA" id="ARBA00022723"/>
    </source>
</evidence>
<evidence type="ECO:0000256" key="2">
    <source>
        <dbReference type="ARBA" id="ARBA00022617"/>
    </source>
</evidence>
<feature type="chain" id="PRO_5044995873" description="Cytochrome c-type biogenesis protein" evidence="7">
    <location>
        <begin position="36"/>
        <end position="169"/>
    </location>
</feature>
<dbReference type="InterPro" id="IPR051263">
    <property type="entry name" value="C-type_cytochrome_biogenesis"/>
</dbReference>
<feature type="signal peptide" evidence="7">
    <location>
        <begin position="1"/>
        <end position="35"/>
    </location>
</feature>
<keyword evidence="4 7" id="KW-0732">Signal</keyword>
<evidence type="ECO:0000313" key="10">
    <source>
        <dbReference type="Proteomes" id="UP001595840"/>
    </source>
</evidence>
<dbReference type="Proteomes" id="UP001595840">
    <property type="component" value="Unassembled WGS sequence"/>
</dbReference>
<organism evidence="9 10">
    <name type="scientific">Simiduia curdlanivorans</name>
    <dbReference type="NCBI Taxonomy" id="1492769"/>
    <lineage>
        <taxon>Bacteria</taxon>
        <taxon>Pseudomonadati</taxon>
        <taxon>Pseudomonadota</taxon>
        <taxon>Gammaproteobacteria</taxon>
        <taxon>Cellvibrionales</taxon>
        <taxon>Cellvibrionaceae</taxon>
        <taxon>Simiduia</taxon>
    </lineage>
</organism>
<reference evidence="10" key="1">
    <citation type="journal article" date="2019" name="Int. J. Syst. Evol. Microbiol.">
        <title>The Global Catalogue of Microorganisms (GCM) 10K type strain sequencing project: providing services to taxonomists for standard genome sequencing and annotation.</title>
        <authorList>
            <consortium name="The Broad Institute Genomics Platform"/>
            <consortium name="The Broad Institute Genome Sequencing Center for Infectious Disease"/>
            <person name="Wu L."/>
            <person name="Ma J."/>
        </authorList>
    </citation>
    <scope>NUCLEOTIDE SEQUENCE [LARGE SCALE GENOMIC DNA]</scope>
    <source>
        <strain evidence="10">CECT 8570</strain>
    </source>
</reference>
<dbReference type="PANTHER" id="PTHR47870:SF1">
    <property type="entry name" value="CYTOCHROME C-TYPE BIOGENESIS PROTEIN CCMH"/>
    <property type="match status" value="1"/>
</dbReference>
<evidence type="ECO:0000256" key="1">
    <source>
        <dbReference type="ARBA" id="ARBA00010342"/>
    </source>
</evidence>
<protein>
    <recommendedName>
        <fullName evidence="7">Cytochrome c-type biogenesis protein</fullName>
    </recommendedName>
</protein>
<proteinExistence type="inferred from homology"/>
<sequence>MGTNKVAKAWARVSKTGALLLLGAACLLASIGAQAVIDVYEFKDESLRARYLVFVEEMRCPKCQNQNLAGSDSPIAGDLRKELYRLLDEGKSDEEIVDFMVARYGDFILYKPRVQWNTYLLWGAPLVLLGLGLIVVVALGWANRRKATTPAVISAEDQARLDALLTKKS</sequence>
<keyword evidence="7" id="KW-0472">Membrane</keyword>
<dbReference type="InterPro" id="IPR038297">
    <property type="entry name" value="CcmH/CycL/NrfF/Ccl2_sf"/>
</dbReference>
<dbReference type="PANTHER" id="PTHR47870">
    <property type="entry name" value="CYTOCHROME C-TYPE BIOGENESIS PROTEIN CCMH"/>
    <property type="match status" value="1"/>
</dbReference>
<keyword evidence="3 7" id="KW-0479">Metal-binding</keyword>
<evidence type="ECO:0000259" key="8">
    <source>
        <dbReference type="Pfam" id="PF03918"/>
    </source>
</evidence>
<keyword evidence="7" id="KW-0812">Transmembrane</keyword>
<comment type="caution">
    <text evidence="9">The sequence shown here is derived from an EMBL/GenBank/DDBJ whole genome shotgun (WGS) entry which is preliminary data.</text>
</comment>
<keyword evidence="5" id="KW-0201">Cytochrome c-type biogenesis</keyword>